<keyword evidence="4" id="KW-0611">Plant defense</keyword>
<evidence type="ECO:0000259" key="7">
    <source>
        <dbReference type="Pfam" id="PF00931"/>
    </source>
</evidence>
<dbReference type="InterPro" id="IPR042197">
    <property type="entry name" value="Apaf_helical"/>
</dbReference>
<keyword evidence="3" id="KW-0547">Nucleotide-binding</keyword>
<sequence>MLPVLEIIFGAGVASAALQVLGTGISPRMNIWEFLKRHELNEILFKNFVTTTLLVNAVLGDAEEKQITNPSVRQWVDELKDAAYHASDLLDEIFSLALADPHAKNSSDLTKVVKNRNHELEKMTKKLEIFAKHKDVLGLKASFSEKSSPRLQLTSLVDETEVYGRETVTKNIKDFLLSSNVGGNEIPAVVAIVGIAGVGKTTLAQLLYNDSEVQNHFDKSSWVYISEDFDVFKVTKTLYESITLKPCNIKVLNILQVKLKKRLTRKKFLIVLDDVWNEYYNKWDALRNFLKVGDSESRIIVTTRSQGVASTMRAIHTHHLQPLEDDVCWKVFANQAFGSPCAHDASPKLKKIGEEITKKCRGLPFAAKVLGSLLYSKVDAHEWENILNSNIRDLPSDKSDILPSLRLSYYNLSSHLKQCFAYCSIFPKDYVYDKKKLILLWMAEGFLPHPRSGQTMEEVGIECFHELLSNSFFQQRNDGNKQRFVMHGLMHDLAQFAFRESCFEFEKGKSYCISKTARHFSFVRGKTLDGLEKFDSLDEAKFLWTFLPLSLSSPTDSSCSINPEVIQDRLPKQKQLRVLSLSHYMNLSMLPDEFGQLLHLRYLDLSHTAIKELQEWVGCLYNLQTLILSHCVQLDRLPEKMVNLINLGHLDLNRTDSLAMMPLHFSKLKSLRILTTFIVGSSEEASSISELGKLLLLRDKLSILKLQNVGNAEDAVNAKLKDKEKLKELEFNWSSNNGLEPETILEKLRPHENIEKVSVVRYGGTRLPDWLGDSSFSNMVTLYLTDCQNCSSLPSLGQLSSLRKLRVTNMQGLRSIQVGFYGNGSSSFVSFESLLILEFKDMPNWERWSSLVTGGGFPSLQELLIQNCGKLMEIPKCLPSLESLFIFQCRRLRFDVSKDYPALQTLQLRSCSYPAKIKLNFFSKLKSLQIHGCLFLRFLEISEELHQELSFFQELEISKCHGMELFSGRSILPAPNLTSFTVRDCKNLLSMPEQMHTLLSSLQTLSISGCRELESFPEGGLPPSLQKLAIQDCAKLQSMPEKMHILVALQTLKISECPELESFPEGGLPPSLQKLTIQDSAKLQSMPEQMHILVALQTLKISGCPELLSFPKGGLPPRLQTLTIQNCVKLRSMPEQMDILLALQALNISDCPELMSFTEGGLPTSLQTLTIRNCVNLTPQNAWGLRNMTSLTALSIECAYANVASFPDEGLVLPVSLKFLQIRGFPVLETLNVSGLQHLTVLKSLEIHSCNLLQILSGLGNLPSSLSSLTIDGFPSLTDLCQRDGDYWDKISHIPIKVINGKVIH</sequence>
<dbReference type="SUPFAM" id="SSF52058">
    <property type="entry name" value="L domain-like"/>
    <property type="match status" value="3"/>
</dbReference>
<feature type="domain" description="Disease resistance N-terminal" evidence="8">
    <location>
        <begin position="46"/>
        <end position="98"/>
    </location>
</feature>
<feature type="domain" description="NB-ARC" evidence="7">
    <location>
        <begin position="167"/>
        <end position="337"/>
    </location>
</feature>
<keyword evidence="1" id="KW-0433">Leucine-rich repeat</keyword>
<evidence type="ECO:0008006" key="13">
    <source>
        <dbReference type="Google" id="ProtNLM"/>
    </source>
</evidence>
<dbReference type="PANTHER" id="PTHR36766:SF31">
    <property type="entry name" value="DISEASE RESISTANCE RPP13-LIKE PROTEIN 1"/>
    <property type="match status" value="1"/>
</dbReference>
<dbReference type="Gene3D" id="1.10.8.430">
    <property type="entry name" value="Helical domain of apoptotic protease-activating factors"/>
    <property type="match status" value="1"/>
</dbReference>
<dbReference type="Gene3D" id="3.40.50.300">
    <property type="entry name" value="P-loop containing nucleotide triphosphate hydrolases"/>
    <property type="match status" value="1"/>
</dbReference>
<dbReference type="InterPro" id="IPR036388">
    <property type="entry name" value="WH-like_DNA-bd_sf"/>
</dbReference>
<dbReference type="Proteomes" id="UP001280121">
    <property type="component" value="Unassembled WGS sequence"/>
</dbReference>
<dbReference type="FunFam" id="3.40.50.300:FF:001091">
    <property type="entry name" value="Probable disease resistance protein At1g61300"/>
    <property type="match status" value="1"/>
</dbReference>
<dbReference type="FunFam" id="1.10.10.10:FF:000322">
    <property type="entry name" value="Probable disease resistance protein At1g63360"/>
    <property type="match status" value="1"/>
</dbReference>
<dbReference type="Pfam" id="PF25019">
    <property type="entry name" value="LRR_R13L1-DRL21"/>
    <property type="match status" value="1"/>
</dbReference>
<dbReference type="GO" id="GO:0051707">
    <property type="term" value="P:response to other organism"/>
    <property type="evidence" value="ECO:0007669"/>
    <property type="project" value="UniProtKB-ARBA"/>
</dbReference>
<dbReference type="Pfam" id="PF00931">
    <property type="entry name" value="NB-ARC"/>
    <property type="match status" value="1"/>
</dbReference>
<dbReference type="Pfam" id="PF18052">
    <property type="entry name" value="Rx_N"/>
    <property type="match status" value="1"/>
</dbReference>
<dbReference type="PANTHER" id="PTHR36766">
    <property type="entry name" value="PLANT BROAD-SPECTRUM MILDEW RESISTANCE PROTEIN RPW8"/>
    <property type="match status" value="1"/>
</dbReference>
<dbReference type="InterPro" id="IPR027417">
    <property type="entry name" value="P-loop_NTPase"/>
</dbReference>
<dbReference type="SUPFAM" id="SSF52540">
    <property type="entry name" value="P-loop containing nucleoside triphosphate hydrolases"/>
    <property type="match status" value="1"/>
</dbReference>
<dbReference type="Pfam" id="PF23559">
    <property type="entry name" value="WHD_DRP"/>
    <property type="match status" value="1"/>
</dbReference>
<gene>
    <name evidence="11" type="ORF">Ddye_031715</name>
</gene>
<dbReference type="GO" id="GO:0043531">
    <property type="term" value="F:ADP binding"/>
    <property type="evidence" value="ECO:0007669"/>
    <property type="project" value="InterPro"/>
</dbReference>
<keyword evidence="5" id="KW-0067">ATP-binding</keyword>
<dbReference type="InterPro" id="IPR056789">
    <property type="entry name" value="LRR_R13L1-DRL21"/>
</dbReference>
<accession>A0AAD9TJW0</accession>
<evidence type="ECO:0000259" key="9">
    <source>
        <dbReference type="Pfam" id="PF23559"/>
    </source>
</evidence>
<dbReference type="PRINTS" id="PR00364">
    <property type="entry name" value="DISEASERSIST"/>
</dbReference>
<comment type="caution">
    <text evidence="11">The sequence shown here is derived from an EMBL/GenBank/DDBJ whole genome shotgun (WGS) entry which is preliminary data.</text>
</comment>
<dbReference type="InterPro" id="IPR002182">
    <property type="entry name" value="NB-ARC"/>
</dbReference>
<dbReference type="GO" id="GO:0006952">
    <property type="term" value="P:defense response"/>
    <property type="evidence" value="ECO:0007669"/>
    <property type="project" value="UniProtKB-KW"/>
</dbReference>
<keyword evidence="12" id="KW-1185">Reference proteome</keyword>
<dbReference type="InterPro" id="IPR058922">
    <property type="entry name" value="WHD_DRP"/>
</dbReference>
<feature type="chain" id="PRO_5042261518" description="Disease resistance RPP13-like protein 1" evidence="6">
    <location>
        <begin position="17"/>
        <end position="1305"/>
    </location>
</feature>
<dbReference type="GO" id="GO:0005524">
    <property type="term" value="F:ATP binding"/>
    <property type="evidence" value="ECO:0007669"/>
    <property type="project" value="UniProtKB-KW"/>
</dbReference>
<organism evidence="11 12">
    <name type="scientific">Dipteronia dyeriana</name>
    <dbReference type="NCBI Taxonomy" id="168575"/>
    <lineage>
        <taxon>Eukaryota</taxon>
        <taxon>Viridiplantae</taxon>
        <taxon>Streptophyta</taxon>
        <taxon>Embryophyta</taxon>
        <taxon>Tracheophyta</taxon>
        <taxon>Spermatophyta</taxon>
        <taxon>Magnoliopsida</taxon>
        <taxon>eudicotyledons</taxon>
        <taxon>Gunneridae</taxon>
        <taxon>Pentapetalae</taxon>
        <taxon>rosids</taxon>
        <taxon>malvids</taxon>
        <taxon>Sapindales</taxon>
        <taxon>Sapindaceae</taxon>
        <taxon>Hippocastanoideae</taxon>
        <taxon>Acereae</taxon>
        <taxon>Dipteronia</taxon>
    </lineage>
</organism>
<dbReference type="Gene3D" id="3.80.10.10">
    <property type="entry name" value="Ribonuclease Inhibitor"/>
    <property type="match status" value="4"/>
</dbReference>
<feature type="domain" description="Disease resistance protein winged helix" evidence="9">
    <location>
        <begin position="425"/>
        <end position="494"/>
    </location>
</feature>
<dbReference type="InterPro" id="IPR032675">
    <property type="entry name" value="LRR_dom_sf"/>
</dbReference>
<name>A0AAD9TJW0_9ROSI</name>
<feature type="domain" description="R13L1/DRL21-like LRR repeat region" evidence="10">
    <location>
        <begin position="688"/>
        <end position="810"/>
    </location>
</feature>
<keyword evidence="6" id="KW-0732">Signal</keyword>
<keyword evidence="2" id="KW-0677">Repeat</keyword>
<evidence type="ECO:0000256" key="3">
    <source>
        <dbReference type="ARBA" id="ARBA00022741"/>
    </source>
</evidence>
<proteinExistence type="predicted"/>
<evidence type="ECO:0000256" key="4">
    <source>
        <dbReference type="ARBA" id="ARBA00022821"/>
    </source>
</evidence>
<dbReference type="InterPro" id="IPR041118">
    <property type="entry name" value="Rx_N"/>
</dbReference>
<feature type="signal peptide" evidence="6">
    <location>
        <begin position="1"/>
        <end position="16"/>
    </location>
</feature>
<dbReference type="Gene3D" id="1.20.5.4130">
    <property type="match status" value="1"/>
</dbReference>
<evidence type="ECO:0000259" key="10">
    <source>
        <dbReference type="Pfam" id="PF25019"/>
    </source>
</evidence>
<evidence type="ECO:0000256" key="1">
    <source>
        <dbReference type="ARBA" id="ARBA00022614"/>
    </source>
</evidence>
<evidence type="ECO:0000313" key="12">
    <source>
        <dbReference type="Proteomes" id="UP001280121"/>
    </source>
</evidence>
<dbReference type="Gene3D" id="1.10.10.10">
    <property type="entry name" value="Winged helix-like DNA-binding domain superfamily/Winged helix DNA-binding domain"/>
    <property type="match status" value="1"/>
</dbReference>
<evidence type="ECO:0000313" key="11">
    <source>
        <dbReference type="EMBL" id="KAK2636923.1"/>
    </source>
</evidence>
<evidence type="ECO:0000256" key="5">
    <source>
        <dbReference type="ARBA" id="ARBA00022840"/>
    </source>
</evidence>
<protein>
    <recommendedName>
        <fullName evidence="13">Disease resistance RPP13-like protein 1</fullName>
    </recommendedName>
</protein>
<evidence type="ECO:0000259" key="8">
    <source>
        <dbReference type="Pfam" id="PF18052"/>
    </source>
</evidence>
<dbReference type="EMBL" id="JANJYI010000009">
    <property type="protein sequence ID" value="KAK2636923.1"/>
    <property type="molecule type" value="Genomic_DNA"/>
</dbReference>
<evidence type="ECO:0000256" key="2">
    <source>
        <dbReference type="ARBA" id="ARBA00022737"/>
    </source>
</evidence>
<reference evidence="11" key="1">
    <citation type="journal article" date="2023" name="Plant J.">
        <title>Genome sequences and population genomics provide insights into the demographic history, inbreeding, and mutation load of two 'living fossil' tree species of Dipteronia.</title>
        <authorList>
            <person name="Feng Y."/>
            <person name="Comes H.P."/>
            <person name="Chen J."/>
            <person name="Zhu S."/>
            <person name="Lu R."/>
            <person name="Zhang X."/>
            <person name="Li P."/>
            <person name="Qiu J."/>
            <person name="Olsen K.M."/>
            <person name="Qiu Y."/>
        </authorList>
    </citation>
    <scope>NUCLEOTIDE SEQUENCE</scope>
    <source>
        <strain evidence="11">KIB01</strain>
    </source>
</reference>
<evidence type="ECO:0000256" key="6">
    <source>
        <dbReference type="SAM" id="SignalP"/>
    </source>
</evidence>